<dbReference type="PANTHER" id="PTHR38032">
    <property type="entry name" value="POLYMERASE-RELATED"/>
    <property type="match status" value="1"/>
</dbReference>
<feature type="domain" description="Flagellar Assembly Protein A N-terminal region" evidence="2">
    <location>
        <begin position="169"/>
        <end position="317"/>
    </location>
</feature>
<evidence type="ECO:0000313" key="3">
    <source>
        <dbReference type="EMBL" id="SFV75396.1"/>
    </source>
</evidence>
<keyword evidence="1" id="KW-0175">Coiled coil</keyword>
<name>A0A1W1D4Q7_9ZZZZ</name>
<dbReference type="SUPFAM" id="SSF103657">
    <property type="entry name" value="BAR/IMD domain-like"/>
    <property type="match status" value="1"/>
</dbReference>
<accession>A0A1W1D4Q7</accession>
<dbReference type="EMBL" id="FPHP01000031">
    <property type="protein sequence ID" value="SFV75396.1"/>
    <property type="molecule type" value="Genomic_DNA"/>
</dbReference>
<dbReference type="InterPro" id="IPR027267">
    <property type="entry name" value="AH/BAR_dom_sf"/>
</dbReference>
<evidence type="ECO:0000256" key="1">
    <source>
        <dbReference type="SAM" id="Coils"/>
    </source>
</evidence>
<dbReference type="PANTHER" id="PTHR38032:SF1">
    <property type="entry name" value="RNA-BINDING PROTEIN KHPB N-TERMINAL DOMAIN-CONTAINING PROTEIN"/>
    <property type="match status" value="1"/>
</dbReference>
<feature type="coiled-coil region" evidence="1">
    <location>
        <begin position="485"/>
        <end position="519"/>
    </location>
</feature>
<feature type="coiled-coil region" evidence="1">
    <location>
        <begin position="548"/>
        <end position="575"/>
    </location>
</feature>
<dbReference type="Pfam" id="PF20250">
    <property type="entry name" value="FapA_N"/>
    <property type="match status" value="1"/>
</dbReference>
<evidence type="ECO:0000259" key="2">
    <source>
        <dbReference type="Pfam" id="PF20250"/>
    </source>
</evidence>
<sequence length="648" mass="74477">MEKKMALFTSKKSKEKEEEEAPVVIPNVRRTFMVKTNNVPRELMKIAKSRDIKVDKLDFNIIDIKTYKRQGQESEWEYVLADAFYEFDDEIFLNPDFQIKQVYEVEIFIKIKSEEEKNPYKDLKLSLAANNLKTKIYATIMPGSKLTYHPKLENDLITIINKRKIRAGILVHIFDEMMEANVHKLVSRVEVQDEITFKEKESFLVAEGYDPIPMSNDRVVLHYKKKKKKAINANEKVDYAERDFIDNVKKDQLIIEKVKGKEGQPGRDCRGMFIKTPVLKDNRVVDFAIDDTIKQVEDEDSIKYYADINGYVVFENNTYKIKNDVEVNNITFKSTGKITSGVDSDVSINVKESDAIKDAIGNGMVVEVSEINVRGNVGSNAQVYAMKANIEGQTHQSAVVRADKVNINVHKGTAYGKNVHIERLEHGVVECDVAEVVQAIGGTIKAKEVFIDVCESHVKVTASKIIEIKKLHGSENIFTIDPLIKRASKRELAKNQKEVEELEKDIKTLKKDIETYAKLLKDGASSFKDIKRRLASYKKNGVKMPESFVKKYKQYQQLQEKYEKAKKEYEIKVDKHTMLTTQTASFQDNIMDARIINRGRWIGYNEIKFRLVDPPMDIVYKPKEGSTEKVFALVEVDEGEYKIEAVEE</sequence>
<reference evidence="3" key="1">
    <citation type="submission" date="2016-10" db="EMBL/GenBank/DDBJ databases">
        <authorList>
            <person name="de Groot N.N."/>
        </authorList>
    </citation>
    <scope>NUCLEOTIDE SEQUENCE</scope>
</reference>
<dbReference type="InterPro" id="IPR046866">
    <property type="entry name" value="FapA_N"/>
</dbReference>
<protein>
    <recommendedName>
        <fullName evidence="2">Flagellar Assembly Protein A N-terminal region domain-containing protein</fullName>
    </recommendedName>
</protein>
<gene>
    <name evidence="3" type="ORF">MNB_SM-3-713</name>
</gene>
<organism evidence="3">
    <name type="scientific">hydrothermal vent metagenome</name>
    <dbReference type="NCBI Taxonomy" id="652676"/>
    <lineage>
        <taxon>unclassified sequences</taxon>
        <taxon>metagenomes</taxon>
        <taxon>ecological metagenomes</taxon>
    </lineage>
</organism>
<dbReference type="AlphaFoldDB" id="A0A1W1D4Q7"/>
<proteinExistence type="predicted"/>
<dbReference type="InterPro" id="IPR005646">
    <property type="entry name" value="FapA"/>
</dbReference>